<evidence type="ECO:0000313" key="12">
    <source>
        <dbReference type="Proteomes" id="UP000007485"/>
    </source>
</evidence>
<dbReference type="Pfam" id="PF13793">
    <property type="entry name" value="Pribosyltran_N"/>
    <property type="match status" value="1"/>
</dbReference>
<keyword evidence="4" id="KW-0547">Nucleotide-binding</keyword>
<dbReference type="STRING" id="985053.VMUT_1751"/>
<dbReference type="Pfam" id="PF00156">
    <property type="entry name" value="Pribosyltran"/>
    <property type="match status" value="1"/>
</dbReference>
<dbReference type="InterPro" id="IPR005946">
    <property type="entry name" value="Rib-P_diPkinase"/>
</dbReference>
<dbReference type="SUPFAM" id="SSF53271">
    <property type="entry name" value="PRTase-like"/>
    <property type="match status" value="1"/>
</dbReference>
<evidence type="ECO:0000259" key="10">
    <source>
        <dbReference type="Pfam" id="PF13793"/>
    </source>
</evidence>
<evidence type="ECO:0000259" key="9">
    <source>
        <dbReference type="Pfam" id="PF00156"/>
    </source>
</evidence>
<dbReference type="EMBL" id="CP002529">
    <property type="protein sequence ID" value="ADY01952.1"/>
    <property type="molecule type" value="Genomic_DNA"/>
</dbReference>
<dbReference type="PANTHER" id="PTHR10210:SF32">
    <property type="entry name" value="RIBOSE-PHOSPHATE PYROPHOSPHOKINASE 2"/>
    <property type="match status" value="1"/>
</dbReference>
<dbReference type="GeneID" id="10289403"/>
<comment type="catalytic activity">
    <reaction evidence="7">
        <text>D-ribose 5-phosphate + ATP = 5-phospho-alpha-D-ribose 1-diphosphate + AMP + H(+)</text>
        <dbReference type="Rhea" id="RHEA:15609"/>
        <dbReference type="ChEBI" id="CHEBI:15378"/>
        <dbReference type="ChEBI" id="CHEBI:30616"/>
        <dbReference type="ChEBI" id="CHEBI:58017"/>
        <dbReference type="ChEBI" id="CHEBI:78346"/>
        <dbReference type="ChEBI" id="CHEBI:456215"/>
        <dbReference type="EC" id="2.7.6.1"/>
    </reaction>
</comment>
<evidence type="ECO:0000256" key="7">
    <source>
        <dbReference type="ARBA" id="ARBA00049535"/>
    </source>
</evidence>
<evidence type="ECO:0000256" key="4">
    <source>
        <dbReference type="ARBA" id="ARBA00022741"/>
    </source>
</evidence>
<keyword evidence="12" id="KW-1185">Reference proteome</keyword>
<dbReference type="eggNOG" id="arCOG00067">
    <property type="taxonomic scope" value="Archaea"/>
</dbReference>
<dbReference type="PANTHER" id="PTHR10210">
    <property type="entry name" value="RIBOSE-PHOSPHATE DIPHOSPHOKINASE FAMILY MEMBER"/>
    <property type="match status" value="1"/>
</dbReference>
<keyword evidence="5" id="KW-0418">Kinase</keyword>
<evidence type="ECO:0000256" key="6">
    <source>
        <dbReference type="ARBA" id="ARBA00022840"/>
    </source>
</evidence>
<name>F0QUX0_VULM7</name>
<comment type="similarity">
    <text evidence="8">Belongs to the ribose-phosphate pyrophosphokinase family.</text>
</comment>
<dbReference type="Proteomes" id="UP000007485">
    <property type="component" value="Chromosome"/>
</dbReference>
<dbReference type="FunFam" id="3.40.50.2020:FF:000014">
    <property type="entry name" value="Ribose-phosphate pyrophosphokinase 1"/>
    <property type="match status" value="1"/>
</dbReference>
<dbReference type="InterPro" id="IPR029099">
    <property type="entry name" value="Pribosyltran_N"/>
</dbReference>
<protein>
    <recommendedName>
        <fullName evidence="1">ribose-phosphate diphosphokinase</fullName>
        <ecNumber evidence="1">2.7.6.1</ecNumber>
    </recommendedName>
</protein>
<dbReference type="GO" id="GO:0006015">
    <property type="term" value="P:5-phosphoribose 1-diphosphate biosynthetic process"/>
    <property type="evidence" value="ECO:0007669"/>
    <property type="project" value="TreeGrafter"/>
</dbReference>
<keyword evidence="6" id="KW-0067">ATP-binding</keyword>
<dbReference type="InterPro" id="IPR000836">
    <property type="entry name" value="PRTase_dom"/>
</dbReference>
<dbReference type="GO" id="GO:0000287">
    <property type="term" value="F:magnesium ion binding"/>
    <property type="evidence" value="ECO:0007669"/>
    <property type="project" value="InterPro"/>
</dbReference>
<dbReference type="InterPro" id="IPR029057">
    <property type="entry name" value="PRTase-like"/>
</dbReference>
<dbReference type="Gene3D" id="3.40.50.2020">
    <property type="match status" value="2"/>
</dbReference>
<reference evidence="11 12" key="1">
    <citation type="journal article" date="2011" name="J. Bacteriol.">
        <title>Complete genome sequence of 'Vulcanisaeta moutnovskia' strain 768-28, a novel member of the hyperthermophilic crenarchaeal genus vulcanisaeta.</title>
        <authorList>
            <person name="Gumerov V.M."/>
            <person name="Mardanov A.V."/>
            <person name="Beletsky A.V."/>
            <person name="Prokofeva M.I."/>
            <person name="Bonch-Osmolovskaya E.A."/>
            <person name="Ravin N.V."/>
            <person name="Skryabin K.G."/>
        </authorList>
    </citation>
    <scope>NUCLEOTIDE SEQUENCE [LARGE SCALE GENOMIC DNA]</scope>
    <source>
        <strain evidence="11 12">768-28</strain>
    </source>
</reference>
<dbReference type="KEGG" id="vmo:VMUT_1751"/>
<dbReference type="GO" id="GO:0004749">
    <property type="term" value="F:ribose phosphate diphosphokinase activity"/>
    <property type="evidence" value="ECO:0007669"/>
    <property type="project" value="UniProtKB-EC"/>
</dbReference>
<dbReference type="GO" id="GO:0005524">
    <property type="term" value="F:ATP binding"/>
    <property type="evidence" value="ECO:0007669"/>
    <property type="project" value="UniProtKB-KW"/>
</dbReference>
<evidence type="ECO:0000256" key="1">
    <source>
        <dbReference type="ARBA" id="ARBA00013247"/>
    </source>
</evidence>
<dbReference type="RefSeq" id="WP_013605114.1">
    <property type="nucleotide sequence ID" value="NC_015151.1"/>
</dbReference>
<evidence type="ECO:0000256" key="3">
    <source>
        <dbReference type="ARBA" id="ARBA00022727"/>
    </source>
</evidence>
<dbReference type="SMART" id="SM01400">
    <property type="entry name" value="Pribosyltran_N"/>
    <property type="match status" value="1"/>
</dbReference>
<dbReference type="OrthoDB" id="371997at2157"/>
<dbReference type="AlphaFoldDB" id="F0QUX0"/>
<dbReference type="NCBIfam" id="TIGR01251">
    <property type="entry name" value="ribP_PPkin"/>
    <property type="match status" value="1"/>
</dbReference>
<dbReference type="EC" id="2.7.6.1" evidence="1"/>
<evidence type="ECO:0000256" key="5">
    <source>
        <dbReference type="ARBA" id="ARBA00022777"/>
    </source>
</evidence>
<organism evidence="11 12">
    <name type="scientific">Vulcanisaeta moutnovskia (strain 768-28)</name>
    <dbReference type="NCBI Taxonomy" id="985053"/>
    <lineage>
        <taxon>Archaea</taxon>
        <taxon>Thermoproteota</taxon>
        <taxon>Thermoprotei</taxon>
        <taxon>Thermoproteales</taxon>
        <taxon>Thermoproteaceae</taxon>
        <taxon>Vulcanisaeta</taxon>
    </lineage>
</organism>
<dbReference type="GO" id="GO:0016301">
    <property type="term" value="F:kinase activity"/>
    <property type="evidence" value="ECO:0007669"/>
    <property type="project" value="UniProtKB-KW"/>
</dbReference>
<keyword evidence="2" id="KW-0808">Transferase</keyword>
<feature type="domain" description="Ribose-phosphate pyrophosphokinase N-terminal" evidence="10">
    <location>
        <begin position="12"/>
        <end position="121"/>
    </location>
</feature>
<dbReference type="GO" id="GO:0002189">
    <property type="term" value="C:ribose phosphate diphosphokinase complex"/>
    <property type="evidence" value="ECO:0007669"/>
    <property type="project" value="TreeGrafter"/>
</dbReference>
<feature type="domain" description="Phosphoribosyltransferase" evidence="9">
    <location>
        <begin position="158"/>
        <end position="260"/>
    </location>
</feature>
<evidence type="ECO:0000256" key="2">
    <source>
        <dbReference type="ARBA" id="ARBA00022679"/>
    </source>
</evidence>
<evidence type="ECO:0000256" key="8">
    <source>
        <dbReference type="RuleBase" id="RU004324"/>
    </source>
</evidence>
<sequence>MAKYLIASFPWSSDVGNDVANALGLIHVTLETKQFPDGESYIRYPIDITTYDGLILIQRAYPEQNNRLIQVMLAMHAAHDLGIKSIHVVLPYLPYSRQDRRFRDGEPVSLQTILSLLSSLGASTIITVDIHKPEAFRINNAQCINIEPFKLYADRLRGISNAVLLSPDIGSLWRVGKVSEYLGAPFSYLEKFRDRVTGEVTMKPKELDVAGKEVFIIDDIIATGGTIIEATKILKSLGVTRVHAIATHCLLLNMADSRMFEAGVSSITCSNTIPTRYTEVNVNQLIINVIRELIK</sequence>
<proteinExistence type="inferred from homology"/>
<evidence type="ECO:0000313" key="11">
    <source>
        <dbReference type="EMBL" id="ADY01952.1"/>
    </source>
</evidence>
<gene>
    <name evidence="11" type="ordered locus">VMUT_1751</name>
</gene>
<dbReference type="HOGENOM" id="CLU_033546_2_2_2"/>
<dbReference type="GO" id="GO:0006164">
    <property type="term" value="P:purine nucleotide biosynthetic process"/>
    <property type="evidence" value="ECO:0007669"/>
    <property type="project" value="TreeGrafter"/>
</dbReference>
<dbReference type="CDD" id="cd06223">
    <property type="entry name" value="PRTases_typeI"/>
    <property type="match status" value="1"/>
</dbReference>
<accession>F0QUX0</accession>
<keyword evidence="3 8" id="KW-0545">Nucleotide biosynthesis</keyword>
<dbReference type="GO" id="GO:0005737">
    <property type="term" value="C:cytoplasm"/>
    <property type="evidence" value="ECO:0007669"/>
    <property type="project" value="TreeGrafter"/>
</dbReference>